<comment type="caution">
    <text evidence="1">The sequence shown here is derived from an EMBL/GenBank/DDBJ whole genome shotgun (WGS) entry which is preliminary data.</text>
</comment>
<reference evidence="1" key="1">
    <citation type="submission" date="2021-06" db="EMBL/GenBank/DDBJ databases">
        <authorList>
            <person name="Kallberg Y."/>
            <person name="Tangrot J."/>
            <person name="Rosling A."/>
        </authorList>
    </citation>
    <scope>NUCLEOTIDE SEQUENCE</scope>
    <source>
        <strain evidence="1">IN212</strain>
    </source>
</reference>
<name>A0A9N9HXB9_9GLOM</name>
<sequence>KPVSQLLFALEKVSGLLILESNNLLCEGNRIDEYNDAAPNLFAFWKPIITNTKIVNIENLKIPYIITNKFYGLKLPFSTYFMEHINKFKSIYQDDLKMLKGIPENLDEETGNLKSHIIDDCVERLSEHIISVVPELKIPQFDLPNAYFNDFATIISHGRIDNSQILRQIISHHMNQEVPDPIRLHMACNENEQIKLQQWQRDIANILSISSNLSNSFNNPSLNMLRVYNDLSKSISLTQLFQIRQHAADLFSKQSIDIIFEKLDQIEKEKAEIKVLKSTMRLKVIETILSRKRNSKIAALCCDVIHMQLSKYQIPHYILMKAIDILTRDTKDTKELEKITAIALLKVFASEFWNCIEPKDSLNNPINYKFIDDLNK</sequence>
<dbReference type="Proteomes" id="UP000789396">
    <property type="component" value="Unassembled WGS sequence"/>
</dbReference>
<keyword evidence="2" id="KW-1185">Reference proteome</keyword>
<accession>A0A9N9HXB9</accession>
<organism evidence="1 2">
    <name type="scientific">Racocetra fulgida</name>
    <dbReference type="NCBI Taxonomy" id="60492"/>
    <lineage>
        <taxon>Eukaryota</taxon>
        <taxon>Fungi</taxon>
        <taxon>Fungi incertae sedis</taxon>
        <taxon>Mucoromycota</taxon>
        <taxon>Glomeromycotina</taxon>
        <taxon>Glomeromycetes</taxon>
        <taxon>Diversisporales</taxon>
        <taxon>Gigasporaceae</taxon>
        <taxon>Racocetra</taxon>
    </lineage>
</organism>
<dbReference type="EMBL" id="CAJVPZ010022260">
    <property type="protein sequence ID" value="CAG8710896.1"/>
    <property type="molecule type" value="Genomic_DNA"/>
</dbReference>
<evidence type="ECO:0000313" key="1">
    <source>
        <dbReference type="EMBL" id="CAG8710896.1"/>
    </source>
</evidence>
<feature type="non-terminal residue" evidence="1">
    <location>
        <position position="376"/>
    </location>
</feature>
<protein>
    <submittedName>
        <fullName evidence="1">6396_t:CDS:1</fullName>
    </submittedName>
</protein>
<gene>
    <name evidence="1" type="ORF">RFULGI_LOCUS10835</name>
</gene>
<dbReference type="OrthoDB" id="2433874at2759"/>
<evidence type="ECO:0000313" key="2">
    <source>
        <dbReference type="Proteomes" id="UP000789396"/>
    </source>
</evidence>
<feature type="non-terminal residue" evidence="1">
    <location>
        <position position="1"/>
    </location>
</feature>
<dbReference type="AlphaFoldDB" id="A0A9N9HXB9"/>
<proteinExistence type="predicted"/>